<evidence type="ECO:0000313" key="1">
    <source>
        <dbReference type="EMBL" id="ELU01602.1"/>
    </source>
</evidence>
<dbReference type="STRING" id="283909.R7UEA9"/>
<gene>
    <name evidence="1" type="ORF">CAPTEDRAFT_89874</name>
</gene>
<dbReference type="OMA" id="VWERKIQ"/>
<dbReference type="HOGENOM" id="CLU_2212420_0_0_1"/>
<reference evidence="2" key="3">
    <citation type="submission" date="2015-06" db="UniProtKB">
        <authorList>
            <consortium name="EnsemblMetazoa"/>
        </authorList>
    </citation>
    <scope>IDENTIFICATION</scope>
</reference>
<dbReference type="Proteomes" id="UP000014760">
    <property type="component" value="Unassembled WGS sequence"/>
</dbReference>
<proteinExistence type="predicted"/>
<reference evidence="3" key="1">
    <citation type="submission" date="2012-12" db="EMBL/GenBank/DDBJ databases">
        <authorList>
            <person name="Hellsten U."/>
            <person name="Grimwood J."/>
            <person name="Chapman J.A."/>
            <person name="Shapiro H."/>
            <person name="Aerts A."/>
            <person name="Otillar R.P."/>
            <person name="Terry A.Y."/>
            <person name="Boore J.L."/>
            <person name="Simakov O."/>
            <person name="Marletaz F."/>
            <person name="Cho S.-J."/>
            <person name="Edsinger-Gonzales E."/>
            <person name="Havlak P."/>
            <person name="Kuo D.-H."/>
            <person name="Larsson T."/>
            <person name="Lv J."/>
            <person name="Arendt D."/>
            <person name="Savage R."/>
            <person name="Osoegawa K."/>
            <person name="de Jong P."/>
            <person name="Lindberg D.R."/>
            <person name="Seaver E.C."/>
            <person name="Weisblat D.A."/>
            <person name="Putnam N.H."/>
            <person name="Grigoriev I.V."/>
            <person name="Rokhsar D.S."/>
        </authorList>
    </citation>
    <scope>NUCLEOTIDE SEQUENCE</scope>
    <source>
        <strain evidence="3">I ESC-2004</strain>
    </source>
</reference>
<keyword evidence="3" id="KW-1185">Reference proteome</keyword>
<dbReference type="PANTHER" id="PTHR47331">
    <property type="entry name" value="PHD-TYPE DOMAIN-CONTAINING PROTEIN"/>
    <property type="match status" value="1"/>
</dbReference>
<dbReference type="OrthoDB" id="10050666at2759"/>
<name>R7UEA9_CAPTE</name>
<dbReference type="AlphaFoldDB" id="R7UEA9"/>
<reference evidence="1 3" key="2">
    <citation type="journal article" date="2013" name="Nature">
        <title>Insights into bilaterian evolution from three spiralian genomes.</title>
        <authorList>
            <person name="Simakov O."/>
            <person name="Marletaz F."/>
            <person name="Cho S.J."/>
            <person name="Edsinger-Gonzales E."/>
            <person name="Havlak P."/>
            <person name="Hellsten U."/>
            <person name="Kuo D.H."/>
            <person name="Larsson T."/>
            <person name="Lv J."/>
            <person name="Arendt D."/>
            <person name="Savage R."/>
            <person name="Osoegawa K."/>
            <person name="de Jong P."/>
            <person name="Grimwood J."/>
            <person name="Chapman J.A."/>
            <person name="Shapiro H."/>
            <person name="Aerts A."/>
            <person name="Otillar R.P."/>
            <person name="Terry A.Y."/>
            <person name="Boore J.L."/>
            <person name="Grigoriev I.V."/>
            <person name="Lindberg D.R."/>
            <person name="Seaver E.C."/>
            <person name="Weisblat D.A."/>
            <person name="Putnam N.H."/>
            <person name="Rokhsar D.S."/>
        </authorList>
    </citation>
    <scope>NUCLEOTIDE SEQUENCE</scope>
    <source>
        <strain evidence="1 3">I ESC-2004</strain>
    </source>
</reference>
<dbReference type="EMBL" id="AMQN01025489">
    <property type="status" value="NOT_ANNOTATED_CDS"/>
    <property type="molecule type" value="Genomic_DNA"/>
</dbReference>
<evidence type="ECO:0000313" key="3">
    <source>
        <dbReference type="Proteomes" id="UP000014760"/>
    </source>
</evidence>
<protein>
    <submittedName>
        <fullName evidence="1 2">Uncharacterized protein</fullName>
    </submittedName>
</protein>
<dbReference type="PANTHER" id="PTHR47331:SF1">
    <property type="entry name" value="GAG-LIKE PROTEIN"/>
    <property type="match status" value="1"/>
</dbReference>
<dbReference type="EMBL" id="KB304888">
    <property type="protein sequence ID" value="ELU01602.1"/>
    <property type="molecule type" value="Genomic_DNA"/>
</dbReference>
<evidence type="ECO:0000313" key="2">
    <source>
        <dbReference type="EnsemblMetazoa" id="CapteP89874"/>
    </source>
</evidence>
<sequence length="107" mass="12739">MPVTWERQIKTIRQVLFGLMVEFSFILNEDTLHTFMCEAENIVNSRPLTTVSDSPDDLEALTPNHILTLKTKVNVPPGNFQNADLYVRRRWQRVQYTIRVRVQYRMW</sequence>
<accession>R7UEA9</accession>
<dbReference type="EnsemblMetazoa" id="CapteT89874">
    <property type="protein sequence ID" value="CapteP89874"/>
    <property type="gene ID" value="CapteG89874"/>
</dbReference>
<organism evidence="1">
    <name type="scientific">Capitella teleta</name>
    <name type="common">Polychaete worm</name>
    <dbReference type="NCBI Taxonomy" id="283909"/>
    <lineage>
        <taxon>Eukaryota</taxon>
        <taxon>Metazoa</taxon>
        <taxon>Spiralia</taxon>
        <taxon>Lophotrochozoa</taxon>
        <taxon>Annelida</taxon>
        <taxon>Polychaeta</taxon>
        <taxon>Sedentaria</taxon>
        <taxon>Scolecida</taxon>
        <taxon>Capitellidae</taxon>
        <taxon>Capitella</taxon>
    </lineage>
</organism>